<evidence type="ECO:0000256" key="1">
    <source>
        <dbReference type="SAM" id="SignalP"/>
    </source>
</evidence>
<keyword evidence="1" id="KW-0732">Signal</keyword>
<dbReference type="RefSeq" id="WP_148867835.1">
    <property type="nucleotide sequence ID" value="NZ_VNHO01000030.1"/>
</dbReference>
<reference evidence="3 4" key="1">
    <citation type="submission" date="2019-07" db="EMBL/GenBank/DDBJ databases">
        <title>Genomic Encyclopedia of Type Strains, Phase I: the one thousand microbial genomes (KMG-I) project.</title>
        <authorList>
            <person name="Kyrpides N."/>
        </authorList>
    </citation>
    <scope>NUCLEOTIDE SEQUENCE [LARGE SCALE GENOMIC DNA]</scope>
    <source>
        <strain evidence="3 4">DSM 16647</strain>
    </source>
</reference>
<keyword evidence="4" id="KW-1185">Reference proteome</keyword>
<dbReference type="SUPFAM" id="SSF55383">
    <property type="entry name" value="Copper amine oxidase, domain N"/>
    <property type="match status" value="1"/>
</dbReference>
<dbReference type="OrthoDB" id="1953244at2"/>
<gene>
    <name evidence="3" type="ORF">LZ11_02155</name>
</gene>
<dbReference type="AlphaFoldDB" id="A0A5S5AIL1"/>
<dbReference type="InterPro" id="IPR036582">
    <property type="entry name" value="Mao_N_sf"/>
</dbReference>
<accession>A0A5S5AIL1</accession>
<evidence type="ECO:0000313" key="4">
    <source>
        <dbReference type="Proteomes" id="UP000322294"/>
    </source>
</evidence>
<feature type="domain" description="Copper amine oxidase-like N-terminal" evidence="2">
    <location>
        <begin position="39"/>
        <end position="90"/>
    </location>
</feature>
<dbReference type="InterPro" id="IPR012854">
    <property type="entry name" value="Cu_amine_oxidase-like_N"/>
</dbReference>
<name>A0A5S5AIL1_9FIRM</name>
<evidence type="ECO:0000313" key="3">
    <source>
        <dbReference type="EMBL" id="TYP49781.1"/>
    </source>
</evidence>
<feature type="chain" id="PRO_5024447327" evidence="1">
    <location>
        <begin position="23"/>
        <end position="207"/>
    </location>
</feature>
<sequence length="207" mass="23038">MKSKVILAVCSVILAFTTVAIAASINGDFKGFPIVNVSINGTKIQSEIPAVNFYGKTLLPVRNVADTLQTIVEWDDKTWTANLVKPEVNMVFASSVGEKEGEGIVIQNAFKLMPVGRKNSFYTYTEIDGLKYGYYSFRIAVIDPQGNAIYSTGETHFEITKDTPGGFYVIDLFENIDFVKPGSYKFQVQVKHDGTYKPVYEKTLVVY</sequence>
<feature type="signal peptide" evidence="1">
    <location>
        <begin position="1"/>
        <end position="22"/>
    </location>
</feature>
<dbReference type="EMBL" id="VNHO01000030">
    <property type="protein sequence ID" value="TYP49781.1"/>
    <property type="molecule type" value="Genomic_DNA"/>
</dbReference>
<proteinExistence type="predicted"/>
<protein>
    <submittedName>
        <fullName evidence="3">Copper amine oxidase-like protein</fullName>
    </submittedName>
</protein>
<comment type="caution">
    <text evidence="3">The sequence shown here is derived from an EMBL/GenBank/DDBJ whole genome shotgun (WGS) entry which is preliminary data.</text>
</comment>
<dbReference type="Pfam" id="PF07833">
    <property type="entry name" value="Cu_amine_oxidN1"/>
    <property type="match status" value="1"/>
</dbReference>
<organism evidence="3 4">
    <name type="scientific">Thermosediminibacter litoriperuensis</name>
    <dbReference type="NCBI Taxonomy" id="291989"/>
    <lineage>
        <taxon>Bacteria</taxon>
        <taxon>Bacillati</taxon>
        <taxon>Bacillota</taxon>
        <taxon>Clostridia</taxon>
        <taxon>Thermosediminibacterales</taxon>
        <taxon>Thermosediminibacteraceae</taxon>
        <taxon>Thermosediminibacter</taxon>
    </lineage>
</organism>
<dbReference type="Proteomes" id="UP000322294">
    <property type="component" value="Unassembled WGS sequence"/>
</dbReference>
<evidence type="ECO:0000259" key="2">
    <source>
        <dbReference type="Pfam" id="PF07833"/>
    </source>
</evidence>